<name>A0A955IW99_UNCKA</name>
<evidence type="ECO:0000313" key="2">
    <source>
        <dbReference type="Proteomes" id="UP000714817"/>
    </source>
</evidence>
<dbReference type="EMBL" id="JAGQNY010000002">
    <property type="protein sequence ID" value="MCA9301877.1"/>
    <property type="molecule type" value="Genomic_DNA"/>
</dbReference>
<dbReference type="AlphaFoldDB" id="A0A955IW99"/>
<comment type="caution">
    <text evidence="1">The sequence shown here is derived from an EMBL/GenBank/DDBJ whole genome shotgun (WGS) entry which is preliminary data.</text>
</comment>
<proteinExistence type="predicted"/>
<organism evidence="1 2">
    <name type="scientific">candidate division WWE3 bacterium</name>
    <dbReference type="NCBI Taxonomy" id="2053526"/>
    <lineage>
        <taxon>Bacteria</taxon>
        <taxon>Katanobacteria</taxon>
    </lineage>
</organism>
<accession>A0A955IW99</accession>
<evidence type="ECO:0000313" key="1">
    <source>
        <dbReference type="EMBL" id="MCA9301877.1"/>
    </source>
</evidence>
<reference evidence="1" key="1">
    <citation type="submission" date="2020-04" db="EMBL/GenBank/DDBJ databases">
        <authorList>
            <person name="Zhang T."/>
        </authorList>
    </citation>
    <scope>NUCLEOTIDE SEQUENCE</scope>
    <source>
        <strain evidence="1">HKST-UBA80</strain>
    </source>
</reference>
<sequence>MPDNEAITISRTPNEEIITRREFIPRLGASLAATFFDLRKKRDGLLHFPITRDEPTLEPIRTDIEILGNSYPKRDGPEDAHKDTLTGMLHDRVVEKTCSILPPLYVPWASAILGFVPKAVVKEAVYEVGSFGDPILTAILTIGAATHEILYKAPSKTLYDLTGANMLGRHGLEGVILPVLKRGDRSNGLNGGIKPPMFPPNWLPAIGITRGAVQGEISILREELGPLATNIIEGLMPRNPSLGFPPAPETHQISTGKEIDVQDINILINLMWALLAEPRMRRKAQDPKGPLQQGRLEEAVQILALYNVSTTIWALRAGLAYATRVKTNDDPLVTILSALAYSLEAISLENSAVRA</sequence>
<protein>
    <submittedName>
        <fullName evidence="1">Uncharacterized protein</fullName>
    </submittedName>
</protein>
<dbReference type="Proteomes" id="UP000714817">
    <property type="component" value="Unassembled WGS sequence"/>
</dbReference>
<gene>
    <name evidence="1" type="ORF">KDA10_00730</name>
</gene>
<reference evidence="1" key="2">
    <citation type="journal article" date="2021" name="Microbiome">
        <title>Successional dynamics and alternative stable states in a saline activated sludge microbial community over 9 years.</title>
        <authorList>
            <person name="Wang Y."/>
            <person name="Ye J."/>
            <person name="Ju F."/>
            <person name="Liu L."/>
            <person name="Boyd J.A."/>
            <person name="Deng Y."/>
            <person name="Parks D.H."/>
            <person name="Jiang X."/>
            <person name="Yin X."/>
            <person name="Woodcroft B.J."/>
            <person name="Tyson G.W."/>
            <person name="Hugenholtz P."/>
            <person name="Polz M.F."/>
            <person name="Zhang T."/>
        </authorList>
    </citation>
    <scope>NUCLEOTIDE SEQUENCE</scope>
    <source>
        <strain evidence="1">HKST-UBA80</strain>
    </source>
</reference>